<evidence type="ECO:0000256" key="1">
    <source>
        <dbReference type="SAM" id="Phobius"/>
    </source>
</evidence>
<protein>
    <submittedName>
        <fullName evidence="2">Membrane protein</fullName>
    </submittedName>
</protein>
<reference evidence="2 3" key="1">
    <citation type="submission" date="2023-08" db="EMBL/GenBank/DDBJ databases">
        <authorList>
            <person name="Beyer A.R."/>
            <person name="Cuttino I."/>
            <person name="Clifton D.R."/>
            <person name="Poitier J.S."/>
            <person name="White J."/>
            <person name="Ko C."/>
            <person name="Russell D.A."/>
            <person name="Jacobs-Sera D."/>
            <person name="Hatfull G.F."/>
        </authorList>
    </citation>
    <scope>NUCLEOTIDE SEQUENCE [LARGE SCALE GENOMIC DNA]</scope>
</reference>
<dbReference type="Proteomes" id="UP001304441">
    <property type="component" value="Segment"/>
</dbReference>
<keyword evidence="1" id="KW-1133">Transmembrane helix</keyword>
<keyword evidence="1" id="KW-0472">Membrane</keyword>
<gene>
    <name evidence="2" type="primary">52</name>
    <name evidence="2" type="ORF">SEA_ALTADENA_52</name>
</gene>
<evidence type="ECO:0000313" key="3">
    <source>
        <dbReference type="Proteomes" id="UP001304441"/>
    </source>
</evidence>
<keyword evidence="1" id="KW-0812">Transmembrane</keyword>
<sequence length="72" mass="8127">MIGAEFWGHVLNGFAGWLLGVLLAEALLRVVRAVLRVLSRRRAARRWARLKARYPELLRDVHGIVIIPGGDK</sequence>
<keyword evidence="3" id="KW-1185">Reference proteome</keyword>
<feature type="transmembrane region" description="Helical" evidence="1">
    <location>
        <begin position="14"/>
        <end position="35"/>
    </location>
</feature>
<organism evidence="2 3">
    <name type="scientific">Arthrobacter phage Altadena</name>
    <dbReference type="NCBI Taxonomy" id="3059064"/>
    <lineage>
        <taxon>Viruses</taxon>
        <taxon>Duplodnaviria</taxon>
        <taxon>Heunggongvirae</taxon>
        <taxon>Uroviricota</taxon>
        <taxon>Caudoviricetes</taxon>
        <taxon>Berryhillviridae</taxon>
        <taxon>Altadenavirus</taxon>
        <taxon>Altadenavirus altadena</taxon>
    </lineage>
</organism>
<evidence type="ECO:0000313" key="2">
    <source>
        <dbReference type="EMBL" id="WNO25874.1"/>
    </source>
</evidence>
<name>A0AA96KHR8_9CAUD</name>
<dbReference type="EMBL" id="OR521058">
    <property type="protein sequence ID" value="WNO25874.1"/>
    <property type="molecule type" value="Genomic_DNA"/>
</dbReference>
<proteinExistence type="predicted"/>
<accession>A0AA96KHR8</accession>